<feature type="region of interest" description="Disordered" evidence="1">
    <location>
        <begin position="137"/>
        <end position="170"/>
    </location>
</feature>
<keyword evidence="2" id="KW-0472">Membrane</keyword>
<proteinExistence type="predicted"/>
<dbReference type="PANTHER" id="PTHR37002">
    <property type="entry name" value="AGAP007005-PA"/>
    <property type="match status" value="1"/>
</dbReference>
<feature type="compositionally biased region" description="Basic residues" evidence="1">
    <location>
        <begin position="461"/>
        <end position="478"/>
    </location>
</feature>
<feature type="compositionally biased region" description="Basic and acidic residues" evidence="1">
    <location>
        <begin position="43"/>
        <end position="97"/>
    </location>
</feature>
<evidence type="ECO:0000256" key="1">
    <source>
        <dbReference type="SAM" id="MobiDB-lite"/>
    </source>
</evidence>
<accession>A0A1B6LQ45</accession>
<sequence>MASQSPSHPSRPRPLSTIDLPLPLAEEPRPETLRRKFSLGHGEGAELSRRLQQENLHRKEDVGRNSPEELTKKDSEDSNPPQDERTLLANLTEKDINHNGPSKETGVSRRCKRKVLKQTSFESISCDDNYFYDFFDRNGRPPSPPQATLDRPSENAASSDQHTEIVEENNNPRVVNRIERNSGADGRVKRNVNVRPRSWLTTTTTERVEDCRRVRRRQTDPCGKDFLSNYERALSSLLYQPYECRSENPSSSTIDDSDVGYWLGSPKRWKTRDRRSAGEFFRNDSSESSSSSLSSSSSSLGEFIRRKPWGDCKDPSTSSIRALLEKSGNAAESVDLNSELPRGPLGAPRTGWEWVGEGRAAQSQCGAGHGREMLVSVVEQETRGSQSNLLAVASDSVSVSCYRAVPATVSAVPVIPCSNVSSVRVVPTTRTFTSTEAQTDDVIVDTIRVPSGNPIREQRRRERRERRQQRRLASHLHPHQTPDPSLWPPLSEPMVDRLPDILNSHLPPPYSTLPMGLPPPPQHVHPPPPIPPPMPPPIPVSTVPGSPPPQAGGLRFPFAIVPAGRRRSRLSPHFTPEDEPKSCCGVAVSQTLSIRWFIILIFLVGICCAVVGTILGAMKATGREHLTVSLLMIGVGIVLVAVSGVAWRLTSQDAPSCRAMLGLGGDDAGGEPNRRFVPRLPPSYGRPHHPYAAMMYPEFQYRAPPPSYQASMQEYRLRLLLLDRHSGVAPGAAVSPPPTYRSQAGSLLRAPIGFRGRETHTPSQSEYSRPPSYRSRTSSRPDPASSHSREPSGSDPGQAVNVITVHPHIIKLAPSPPLPAKIAGKDSNLVTIVQTASEPTGPVIVTISGQQDSSSSHCHQSEMEILAHL</sequence>
<feature type="compositionally biased region" description="Low complexity" evidence="1">
    <location>
        <begin position="762"/>
        <end position="781"/>
    </location>
</feature>
<dbReference type="EMBL" id="GEBQ01014151">
    <property type="protein sequence ID" value="JAT25826.1"/>
    <property type="molecule type" value="Transcribed_RNA"/>
</dbReference>
<reference evidence="3" key="1">
    <citation type="submission" date="2015-11" db="EMBL/GenBank/DDBJ databases">
        <title>De novo transcriptome assembly of four potential Pierce s Disease insect vectors from Arizona vineyards.</title>
        <authorList>
            <person name="Tassone E.E."/>
        </authorList>
    </citation>
    <scope>NUCLEOTIDE SEQUENCE</scope>
</reference>
<keyword evidence="2" id="KW-1133">Transmembrane helix</keyword>
<gene>
    <name evidence="3" type="ORF">g.19040</name>
</gene>
<dbReference type="AlphaFoldDB" id="A0A1B6LQ45"/>
<name>A0A1B6LQ45_9HEMI</name>
<feature type="region of interest" description="Disordered" evidence="1">
    <location>
        <begin position="1"/>
        <end position="110"/>
    </location>
</feature>
<keyword evidence="2" id="KW-0812">Transmembrane</keyword>
<feature type="compositionally biased region" description="Low complexity" evidence="1">
    <location>
        <begin position="1"/>
        <end position="25"/>
    </location>
</feature>
<feature type="region of interest" description="Disordered" evidence="1">
    <location>
        <begin position="754"/>
        <end position="799"/>
    </location>
</feature>
<evidence type="ECO:0000313" key="3">
    <source>
        <dbReference type="EMBL" id="JAT25826.1"/>
    </source>
</evidence>
<feature type="transmembrane region" description="Helical" evidence="2">
    <location>
        <begin position="630"/>
        <end position="649"/>
    </location>
</feature>
<feature type="region of interest" description="Disordered" evidence="1">
    <location>
        <begin position="448"/>
        <end position="492"/>
    </location>
</feature>
<organism evidence="3">
    <name type="scientific">Graphocephala atropunctata</name>
    <dbReference type="NCBI Taxonomy" id="36148"/>
    <lineage>
        <taxon>Eukaryota</taxon>
        <taxon>Metazoa</taxon>
        <taxon>Ecdysozoa</taxon>
        <taxon>Arthropoda</taxon>
        <taxon>Hexapoda</taxon>
        <taxon>Insecta</taxon>
        <taxon>Pterygota</taxon>
        <taxon>Neoptera</taxon>
        <taxon>Paraneoptera</taxon>
        <taxon>Hemiptera</taxon>
        <taxon>Auchenorrhyncha</taxon>
        <taxon>Membracoidea</taxon>
        <taxon>Cicadellidae</taxon>
        <taxon>Cicadellinae</taxon>
        <taxon>Cicadellini</taxon>
        <taxon>Graphocephala</taxon>
    </lineage>
</organism>
<dbReference type="PANTHER" id="PTHR37002:SF10">
    <property type="entry name" value="TRANSGLUTAMINASE-LIKE DOMAIN-CONTAINING PROTEIN"/>
    <property type="match status" value="1"/>
</dbReference>
<feature type="transmembrane region" description="Helical" evidence="2">
    <location>
        <begin position="596"/>
        <end position="618"/>
    </location>
</feature>
<protein>
    <submittedName>
        <fullName evidence="3">Uncharacterized protein</fullName>
    </submittedName>
</protein>
<evidence type="ECO:0000256" key="2">
    <source>
        <dbReference type="SAM" id="Phobius"/>
    </source>
</evidence>